<comment type="function">
    <text evidence="9">Required for the biogenesis of c-type cytochromes. Possible subunit of a heme lyase.</text>
</comment>
<feature type="domain" description="Cytochrome c-type biogenesis protein CcmF C-terminal" evidence="12">
    <location>
        <begin position="321"/>
        <end position="641"/>
    </location>
</feature>
<feature type="transmembrane region" description="Helical" evidence="10">
    <location>
        <begin position="12"/>
        <end position="34"/>
    </location>
</feature>
<dbReference type="InterPro" id="IPR002541">
    <property type="entry name" value="Cyt_c_assembly"/>
</dbReference>
<keyword evidence="6" id="KW-0201">Cytochrome c-type biogenesis</keyword>
<keyword evidence="3" id="KW-1003">Cell membrane</keyword>
<dbReference type="OrthoDB" id="9761451at2"/>
<dbReference type="PANTHER" id="PTHR43653">
    <property type="entry name" value="CYTOCHROME C ASSEMBLY PROTEIN-RELATED"/>
    <property type="match status" value="1"/>
</dbReference>
<feature type="transmembrane region" description="Helical" evidence="10">
    <location>
        <begin position="255"/>
        <end position="271"/>
    </location>
</feature>
<evidence type="ECO:0000256" key="6">
    <source>
        <dbReference type="ARBA" id="ARBA00022748"/>
    </source>
</evidence>
<accession>A0A089YLA4</accession>
<evidence type="ECO:0000256" key="1">
    <source>
        <dbReference type="ARBA" id="ARBA00004429"/>
    </source>
</evidence>
<dbReference type="PRINTS" id="PR01410">
    <property type="entry name" value="CCBIOGENESIS"/>
</dbReference>
<evidence type="ECO:0000256" key="10">
    <source>
        <dbReference type="SAM" id="Phobius"/>
    </source>
</evidence>
<evidence type="ECO:0000256" key="7">
    <source>
        <dbReference type="ARBA" id="ARBA00022989"/>
    </source>
</evidence>
<evidence type="ECO:0000313" key="13">
    <source>
        <dbReference type="EMBL" id="AIS16354.1"/>
    </source>
</evidence>
<dbReference type="NCBIfam" id="NF007691">
    <property type="entry name" value="PRK10369.1"/>
    <property type="match status" value="1"/>
</dbReference>
<feature type="transmembrane region" description="Helical" evidence="10">
    <location>
        <begin position="619"/>
        <end position="639"/>
    </location>
</feature>
<dbReference type="InterPro" id="IPR003567">
    <property type="entry name" value="Cyt_c_biogenesis"/>
</dbReference>
<dbReference type="PANTHER" id="PTHR43653:SF1">
    <property type="entry name" value="CYTOCHROME C-TYPE BIOGENESIS PROTEIN CCMF"/>
    <property type="match status" value="1"/>
</dbReference>
<keyword evidence="4" id="KW-0997">Cell inner membrane</keyword>
<feature type="transmembrane region" description="Helical" evidence="10">
    <location>
        <begin position="358"/>
        <end position="379"/>
    </location>
</feature>
<dbReference type="STRING" id="216142.LT40_02630"/>
<feature type="domain" description="Cytochrome c assembly protein" evidence="11">
    <location>
        <begin position="94"/>
        <end position="301"/>
    </location>
</feature>
<dbReference type="eggNOG" id="COG1138">
    <property type="taxonomic scope" value="Bacteria"/>
</dbReference>
<sequence length="661" mass="71914">MIGALLVPELGHLAMILALCLALVQASVPLVGAWRGDPLWMSLARPAAWGQFTFLALAFACLAASFLSDDFSVRYVAENSNSALPWYYKFSAVWGAHEGSLLLWALILGGWTFAVSIGSRQLPQVMLARVLAVMGMISVGFLLFLILTSNPFTRVLPQIPANGRDLNPLLQDIGLIVHPPMLYMGYVGFSVAFAFAIAALLGGKLDAAWARWSRPWTMVAWSFLGIGITLGSWWAYYELGWGGWWFWDPVENASFMPWLVGTALIHSLAVTEKRGVFKSWTVLLAIASFSLSLLGTFLVRSGVLTSVHAFASDPTRGVFILIFLLFVVGGSLTLFALRAPVVKSHVGFGLWSRETLLLGNNLILVVAASMILLGTLYPLALDALTGAKLSVGPPYFNALFVPLMALLMLAMAIGVLVRWKHTPTAWLRSMLVPVLIGSAVLAPLAAWCLGDFAWPVLSTFALAAWVVLAGVRDLHDKTRHTGLRRGITGLPRSYWGMQLAHLGIAVCALGVVLSSHNSAQRDLRMAPGDAVDLGGYQFIFHGAEPYRGPNFSAQRGSVQVLRNGLQVSLLHPEKRLYSVQQSVMTEAGIDAGFTRDLYVALGEPLENGAWAVRIHVKPFVRWIWLGGLLTGLGGFLAALDRRYRIKVKARVRDVLGQGAVT</sequence>
<feature type="transmembrane region" description="Helical" evidence="10">
    <location>
        <begin position="280"/>
        <end position="298"/>
    </location>
</feature>
<evidence type="ECO:0000256" key="3">
    <source>
        <dbReference type="ARBA" id="ARBA00022475"/>
    </source>
</evidence>
<feature type="transmembrane region" description="Helical" evidence="10">
    <location>
        <begin position="215"/>
        <end position="235"/>
    </location>
</feature>
<comment type="subcellular location">
    <subcellularLocation>
        <location evidence="1">Cell inner membrane</location>
        <topology evidence="1">Multi-pass membrane protein</topology>
    </subcellularLocation>
</comment>
<keyword evidence="7 10" id="KW-1133">Transmembrane helix</keyword>
<evidence type="ECO:0000256" key="5">
    <source>
        <dbReference type="ARBA" id="ARBA00022692"/>
    </source>
</evidence>
<dbReference type="AlphaFoldDB" id="A0A089YLA4"/>
<feature type="transmembrane region" description="Helical" evidence="10">
    <location>
        <begin position="126"/>
        <end position="147"/>
    </location>
</feature>
<feature type="transmembrane region" description="Helical" evidence="10">
    <location>
        <begin position="426"/>
        <end position="446"/>
    </location>
</feature>
<feature type="transmembrane region" description="Helical" evidence="10">
    <location>
        <begin position="183"/>
        <end position="203"/>
    </location>
</feature>
<dbReference type="InterPro" id="IPR003568">
    <property type="entry name" value="Cyt_c_biogenesis_CcmF"/>
</dbReference>
<evidence type="ECO:0000256" key="4">
    <source>
        <dbReference type="ARBA" id="ARBA00022519"/>
    </source>
</evidence>
<dbReference type="HOGENOM" id="CLU_015041_3_0_6"/>
<dbReference type="PRINTS" id="PR01411">
    <property type="entry name" value="CCMFBIOGNSIS"/>
</dbReference>
<dbReference type="EMBL" id="CP009533">
    <property type="protein sequence ID" value="AIS16354.1"/>
    <property type="molecule type" value="Genomic_DNA"/>
</dbReference>
<comment type="similarity">
    <text evidence="2">Belongs to the CcmF/CycK/Ccl1/NrfE/CcsA family.</text>
</comment>
<dbReference type="GO" id="GO:0015232">
    <property type="term" value="F:heme transmembrane transporter activity"/>
    <property type="evidence" value="ECO:0007669"/>
    <property type="project" value="InterPro"/>
</dbReference>
<feature type="transmembrane region" description="Helical" evidence="10">
    <location>
        <begin position="318"/>
        <end position="337"/>
    </location>
</feature>
<evidence type="ECO:0000256" key="9">
    <source>
        <dbReference type="ARBA" id="ARBA00037230"/>
    </source>
</evidence>
<keyword evidence="8 10" id="KW-0472">Membrane</keyword>
<gene>
    <name evidence="13" type="ORF">LT40_02630</name>
</gene>
<feature type="transmembrane region" description="Helical" evidence="10">
    <location>
        <begin position="87"/>
        <end position="114"/>
    </location>
</feature>
<evidence type="ECO:0000313" key="14">
    <source>
        <dbReference type="Proteomes" id="UP000029499"/>
    </source>
</evidence>
<dbReference type="GO" id="GO:0017004">
    <property type="term" value="P:cytochrome complex assembly"/>
    <property type="evidence" value="ECO:0007669"/>
    <property type="project" value="UniProtKB-KW"/>
</dbReference>
<dbReference type="KEGG" id="prh:LT40_02630"/>
<feature type="transmembrane region" description="Helical" evidence="10">
    <location>
        <begin position="46"/>
        <end position="67"/>
    </location>
</feature>
<dbReference type="GO" id="GO:0020037">
    <property type="term" value="F:heme binding"/>
    <property type="evidence" value="ECO:0007669"/>
    <property type="project" value="InterPro"/>
</dbReference>
<dbReference type="Proteomes" id="UP000029499">
    <property type="component" value="Chromosome"/>
</dbReference>
<dbReference type="Pfam" id="PF16327">
    <property type="entry name" value="CcmF_C"/>
    <property type="match status" value="1"/>
</dbReference>
<organism evidence="13 14">
    <name type="scientific">Pseudomonas rhizosphaerae</name>
    <dbReference type="NCBI Taxonomy" id="216142"/>
    <lineage>
        <taxon>Bacteria</taxon>
        <taxon>Pseudomonadati</taxon>
        <taxon>Pseudomonadota</taxon>
        <taxon>Gammaproteobacteria</taxon>
        <taxon>Pseudomonadales</taxon>
        <taxon>Pseudomonadaceae</taxon>
        <taxon>Pseudomonas</taxon>
    </lineage>
</organism>
<dbReference type="GO" id="GO:0005886">
    <property type="term" value="C:plasma membrane"/>
    <property type="evidence" value="ECO:0007669"/>
    <property type="project" value="UniProtKB-SubCell"/>
</dbReference>
<reference evidence="13 14" key="1">
    <citation type="journal article" date="2015" name="J. Biotechnol.">
        <title>Complete genome sequence of Pseudomonas rhizosphaerae IH5T (=DSM 16299T), a phosphate-solubilizing rhizobacterium for bacterial biofertilizer.</title>
        <authorList>
            <person name="Kwak Y."/>
            <person name="Jung B.K."/>
            <person name="Shin J.H."/>
        </authorList>
    </citation>
    <scope>NUCLEOTIDE SEQUENCE [LARGE SCALE GENOMIC DNA]</scope>
    <source>
        <strain evidence="13">DSM 16299</strain>
    </source>
</reference>
<dbReference type="NCBIfam" id="TIGR00353">
    <property type="entry name" value="nrfE"/>
    <property type="match status" value="1"/>
</dbReference>
<feature type="transmembrane region" description="Helical" evidence="10">
    <location>
        <begin position="492"/>
        <end position="513"/>
    </location>
</feature>
<keyword evidence="14" id="KW-1185">Reference proteome</keyword>
<proteinExistence type="inferred from homology"/>
<feature type="transmembrane region" description="Helical" evidence="10">
    <location>
        <begin position="399"/>
        <end position="419"/>
    </location>
</feature>
<evidence type="ECO:0000256" key="2">
    <source>
        <dbReference type="ARBA" id="ARBA00009186"/>
    </source>
</evidence>
<dbReference type="InterPro" id="IPR032523">
    <property type="entry name" value="CcmF_C"/>
</dbReference>
<dbReference type="Pfam" id="PF01578">
    <property type="entry name" value="Cytochrom_C_asm"/>
    <property type="match status" value="1"/>
</dbReference>
<feature type="transmembrane region" description="Helical" evidence="10">
    <location>
        <begin position="452"/>
        <end position="471"/>
    </location>
</feature>
<protein>
    <submittedName>
        <fullName evidence="13">Cytochrome C biogenesis protein CcmF</fullName>
    </submittedName>
</protein>
<evidence type="ECO:0000259" key="11">
    <source>
        <dbReference type="Pfam" id="PF01578"/>
    </source>
</evidence>
<name>A0A089YLA4_9PSED</name>
<keyword evidence="5 10" id="KW-0812">Transmembrane</keyword>
<evidence type="ECO:0000256" key="8">
    <source>
        <dbReference type="ARBA" id="ARBA00023136"/>
    </source>
</evidence>
<evidence type="ECO:0000259" key="12">
    <source>
        <dbReference type="Pfam" id="PF16327"/>
    </source>
</evidence>